<organism evidence="1 2">
    <name type="scientific">Blattamonas nauphoetae</name>
    <dbReference type="NCBI Taxonomy" id="2049346"/>
    <lineage>
        <taxon>Eukaryota</taxon>
        <taxon>Metamonada</taxon>
        <taxon>Preaxostyla</taxon>
        <taxon>Oxymonadida</taxon>
        <taxon>Blattamonas</taxon>
    </lineage>
</organism>
<reference evidence="1 2" key="1">
    <citation type="journal article" date="2022" name="bioRxiv">
        <title>Genomics of Preaxostyla Flagellates Illuminates Evolutionary Transitions and the Path Towards Mitochondrial Loss.</title>
        <authorList>
            <person name="Novak L.V.F."/>
            <person name="Treitli S.C."/>
            <person name="Pyrih J."/>
            <person name="Halakuc P."/>
            <person name="Pipaliya S.V."/>
            <person name="Vacek V."/>
            <person name="Brzon O."/>
            <person name="Soukal P."/>
            <person name="Eme L."/>
            <person name="Dacks J.B."/>
            <person name="Karnkowska A."/>
            <person name="Elias M."/>
            <person name="Hampl V."/>
        </authorList>
    </citation>
    <scope>NUCLEOTIDE SEQUENCE [LARGE SCALE GENOMIC DNA]</scope>
    <source>
        <strain evidence="1">NAU3</strain>
        <tissue evidence="1">Gut</tissue>
    </source>
</reference>
<gene>
    <name evidence="1" type="ORF">BLNAU_17254</name>
</gene>
<keyword evidence="2" id="KW-1185">Reference proteome</keyword>
<proteinExistence type="predicted"/>
<sequence>MQQSNTKTEWTEPALANANTQQSTLNISEHSRQQHFTSHSDMHAFCVCFYALSVEVLLYRLSAITPSASRHFQINQQYPLSSILPLSLGLGIDQVFLEPNESRERDRET</sequence>
<comment type="caution">
    <text evidence="1">The sequence shown here is derived from an EMBL/GenBank/DDBJ whole genome shotgun (WGS) entry which is preliminary data.</text>
</comment>
<evidence type="ECO:0000313" key="2">
    <source>
        <dbReference type="Proteomes" id="UP001281761"/>
    </source>
</evidence>
<dbReference type="EMBL" id="JARBJD010000190">
    <property type="protein sequence ID" value="KAK2947834.1"/>
    <property type="molecule type" value="Genomic_DNA"/>
</dbReference>
<accession>A0ABQ9X8X3</accession>
<name>A0ABQ9X8X3_9EUKA</name>
<protein>
    <submittedName>
        <fullName evidence="1">Uncharacterized protein</fullName>
    </submittedName>
</protein>
<dbReference type="Proteomes" id="UP001281761">
    <property type="component" value="Unassembled WGS sequence"/>
</dbReference>
<evidence type="ECO:0000313" key="1">
    <source>
        <dbReference type="EMBL" id="KAK2947834.1"/>
    </source>
</evidence>